<organism evidence="2 3">
    <name type="scientific">Melipona bicolor</name>
    <dbReference type="NCBI Taxonomy" id="60889"/>
    <lineage>
        <taxon>Eukaryota</taxon>
        <taxon>Metazoa</taxon>
        <taxon>Ecdysozoa</taxon>
        <taxon>Arthropoda</taxon>
        <taxon>Hexapoda</taxon>
        <taxon>Insecta</taxon>
        <taxon>Pterygota</taxon>
        <taxon>Neoptera</taxon>
        <taxon>Endopterygota</taxon>
        <taxon>Hymenoptera</taxon>
        <taxon>Apocrita</taxon>
        <taxon>Aculeata</taxon>
        <taxon>Apoidea</taxon>
        <taxon>Anthophila</taxon>
        <taxon>Apidae</taxon>
        <taxon>Melipona</taxon>
    </lineage>
</organism>
<comment type="caution">
    <text evidence="2">The sequence shown here is derived from an EMBL/GenBank/DDBJ whole genome shotgun (WGS) entry which is preliminary data.</text>
</comment>
<evidence type="ECO:0000313" key="3">
    <source>
        <dbReference type="Proteomes" id="UP001177670"/>
    </source>
</evidence>
<feature type="non-terminal residue" evidence="2">
    <location>
        <position position="1"/>
    </location>
</feature>
<dbReference type="EMBL" id="JAHYIQ010000001">
    <property type="protein sequence ID" value="KAK1136387.1"/>
    <property type="molecule type" value="Genomic_DNA"/>
</dbReference>
<gene>
    <name evidence="2" type="ORF">K0M31_000945</name>
</gene>
<sequence length="109" mass="12444">LETETARPRLYPIDEFNNPRLSIPEIEFTDRRSTPKQILNANSFRANGLNVLPANWPWFAEYTPREGTHFTELPPPPPPPLFKSSSFDQDSREILSQYATNANAGIDSR</sequence>
<dbReference type="Proteomes" id="UP001177670">
    <property type="component" value="Unassembled WGS sequence"/>
</dbReference>
<protein>
    <submittedName>
        <fullName evidence="2">Uncharacterized protein</fullName>
    </submittedName>
</protein>
<proteinExistence type="predicted"/>
<name>A0AA40GEU0_9HYME</name>
<keyword evidence="3" id="KW-1185">Reference proteome</keyword>
<evidence type="ECO:0000313" key="2">
    <source>
        <dbReference type="EMBL" id="KAK1136387.1"/>
    </source>
</evidence>
<dbReference type="AlphaFoldDB" id="A0AA40GEU0"/>
<reference evidence="2" key="1">
    <citation type="submission" date="2021-10" db="EMBL/GenBank/DDBJ databases">
        <title>Melipona bicolor Genome sequencing and assembly.</title>
        <authorList>
            <person name="Araujo N.S."/>
            <person name="Arias M.C."/>
        </authorList>
    </citation>
    <scope>NUCLEOTIDE SEQUENCE</scope>
    <source>
        <strain evidence="2">USP_2M_L1-L4_2017</strain>
        <tissue evidence="2">Whole body</tissue>
    </source>
</reference>
<feature type="region of interest" description="Disordered" evidence="1">
    <location>
        <begin position="67"/>
        <end position="87"/>
    </location>
</feature>
<evidence type="ECO:0000256" key="1">
    <source>
        <dbReference type="SAM" id="MobiDB-lite"/>
    </source>
</evidence>
<accession>A0AA40GEU0</accession>